<dbReference type="OrthoDB" id="4349954at2759"/>
<evidence type="ECO:0000313" key="3">
    <source>
        <dbReference type="Proteomes" id="UP000521943"/>
    </source>
</evidence>
<dbReference type="Proteomes" id="UP000521943">
    <property type="component" value="Unassembled WGS sequence"/>
</dbReference>
<evidence type="ECO:0000256" key="1">
    <source>
        <dbReference type="SAM" id="MobiDB-lite"/>
    </source>
</evidence>
<dbReference type="GO" id="GO:0005730">
    <property type="term" value="C:nucleolus"/>
    <property type="evidence" value="ECO:0007669"/>
    <property type="project" value="TreeGrafter"/>
</dbReference>
<proteinExistence type="predicted"/>
<feature type="compositionally biased region" description="Basic and acidic residues" evidence="1">
    <location>
        <begin position="717"/>
        <end position="734"/>
    </location>
</feature>
<keyword evidence="3" id="KW-1185">Reference proteome</keyword>
<dbReference type="GO" id="GO:0003723">
    <property type="term" value="F:RNA binding"/>
    <property type="evidence" value="ECO:0007669"/>
    <property type="project" value="TreeGrafter"/>
</dbReference>
<dbReference type="EMBL" id="JACGCI010000067">
    <property type="protein sequence ID" value="KAF6748980.1"/>
    <property type="molecule type" value="Genomic_DNA"/>
</dbReference>
<evidence type="ECO:0000313" key="2">
    <source>
        <dbReference type="EMBL" id="KAF6748980.1"/>
    </source>
</evidence>
<organism evidence="2 3">
    <name type="scientific">Ephemerocybe angulata</name>
    <dbReference type="NCBI Taxonomy" id="980116"/>
    <lineage>
        <taxon>Eukaryota</taxon>
        <taxon>Fungi</taxon>
        <taxon>Dikarya</taxon>
        <taxon>Basidiomycota</taxon>
        <taxon>Agaricomycotina</taxon>
        <taxon>Agaricomycetes</taxon>
        <taxon>Agaricomycetidae</taxon>
        <taxon>Agaricales</taxon>
        <taxon>Agaricineae</taxon>
        <taxon>Psathyrellaceae</taxon>
        <taxon>Ephemerocybe</taxon>
    </lineage>
</organism>
<dbReference type="GO" id="GO:0030490">
    <property type="term" value="P:maturation of SSU-rRNA"/>
    <property type="evidence" value="ECO:0007669"/>
    <property type="project" value="InterPro"/>
</dbReference>
<dbReference type="PANTHER" id="PTHR15633:SF2">
    <property type="entry name" value="NUCLEOLAR PROTEIN 11"/>
    <property type="match status" value="1"/>
</dbReference>
<comment type="caution">
    <text evidence="2">The sequence shown here is derived from an EMBL/GenBank/DDBJ whole genome shotgun (WGS) entry which is preliminary data.</text>
</comment>
<accession>A0A8H6HL18</accession>
<dbReference type="PANTHER" id="PTHR15633">
    <property type="entry name" value="NUCLEOLAR PROTEIN 11"/>
    <property type="match status" value="1"/>
</dbReference>
<reference evidence="2 3" key="1">
    <citation type="submission" date="2020-07" db="EMBL/GenBank/DDBJ databases">
        <title>Comparative genomics of pyrophilous fungi reveals a link between fire events and developmental genes.</title>
        <authorList>
            <consortium name="DOE Joint Genome Institute"/>
            <person name="Steindorff A.S."/>
            <person name="Carver A."/>
            <person name="Calhoun S."/>
            <person name="Stillman K."/>
            <person name="Liu H."/>
            <person name="Lipzen A."/>
            <person name="Pangilinan J."/>
            <person name="Labutti K."/>
            <person name="Bruns T.D."/>
            <person name="Grigoriev I.V."/>
        </authorList>
    </citation>
    <scope>NUCLEOTIDE SEQUENCE [LARGE SCALE GENOMIC DNA]</scope>
    <source>
        <strain evidence="2 3">CBS 144469</strain>
    </source>
</reference>
<gene>
    <name evidence="2" type="ORF">DFP72DRAFT_1034827</name>
</gene>
<name>A0A8H6HL18_9AGAR</name>
<dbReference type="AlphaFoldDB" id="A0A8H6HL18"/>
<protein>
    <submittedName>
        <fullName evidence="2">Uncharacterized protein</fullName>
    </submittedName>
</protein>
<feature type="region of interest" description="Disordered" evidence="1">
    <location>
        <begin position="717"/>
        <end position="736"/>
    </location>
</feature>
<sequence>MSKQVSIEEPFQLSSYTSSFRGKQKPSSTGHVFARSVNAKSRSTREGLVTVAAQADGIHLVDISSLHSVASHTLGPSTSFSCPAVTLGSDDDEYTTYAVIETSPEMEDADEAGRVVWKWNDSLSSSDQQKTSLVVVPDSERIHGLYAVAGRLLAVTQAARILLLHPTTLQETATLSISPEESLDVYRVFVFSSSECSFATDATVATALITSFDASGSLTLNLVSINADNELSPVSQFRVSQKREVVSDISCSPSGCFSVLCKDGGWGAYTLTVSGTSLQLRPLSRPFKLANLAIEGVTIAALTSYHVLLAALPPSSSSPVIHIQIWDLQYSVLLSSHALPMPSAFSSSTPTLKLEANQGGFRGHAILALSASSGASSLFVIPYLVPPQSTLAVAISRGSATKQWLQTDAVEQADGDRQKVLGDMKTAMGAGKVKVAENAFATWLKAVEGQELEYNFVKELLQVLLPPAGKTVPVHAAAIVKTLLERKSVVSSSMVESGLLRALRERNDWASIQLSFSSVVDLPESDIIETLIALAKIQAKSTLDSEAMQVDSTDVPALSAYLHHCVTYPNITSKGVVMGLKRFVRDPQDAAAIAQVLEGWMRASAQQRKINGEIGLLPTNKDLEKNEHGVWVVRSQRTGAKRNKKVLPPLPSVVSFLQSFMDACFLQLLQHAPSHRLLQQLQAHLVEEAAFSDVLEQLRGALEPFAVGHQKSVKEAAIPEKEKERQRQKGDWRQRRGGAPAVVGAVGAIGVYQVEEMAL</sequence>
<dbReference type="InterPro" id="IPR042859">
    <property type="entry name" value="NOL11"/>
</dbReference>